<dbReference type="PROSITE" id="PS00108">
    <property type="entry name" value="PROTEIN_KINASE_ST"/>
    <property type="match status" value="1"/>
</dbReference>
<accession>A0A7S3Z2I9</accession>
<dbReference type="GO" id="GO:0004674">
    <property type="term" value="F:protein serine/threonine kinase activity"/>
    <property type="evidence" value="ECO:0007669"/>
    <property type="project" value="UniProtKB-KW"/>
</dbReference>
<evidence type="ECO:0000256" key="1">
    <source>
        <dbReference type="ARBA" id="ARBA00010886"/>
    </source>
</evidence>
<dbReference type="SMART" id="SM00220">
    <property type="entry name" value="S_TKc"/>
    <property type="match status" value="1"/>
</dbReference>
<evidence type="ECO:0000256" key="2">
    <source>
        <dbReference type="ARBA" id="ARBA00012513"/>
    </source>
</evidence>
<proteinExistence type="inferred from homology"/>
<dbReference type="PANTHER" id="PTHR44899:SF3">
    <property type="entry name" value="SERINE_THREONINE-PROTEIN KINASE NEK1"/>
    <property type="match status" value="1"/>
</dbReference>
<comment type="catalytic activity">
    <reaction evidence="9">
        <text>L-seryl-[protein] + ATP = O-phospho-L-seryl-[protein] + ADP + H(+)</text>
        <dbReference type="Rhea" id="RHEA:17989"/>
        <dbReference type="Rhea" id="RHEA-COMP:9863"/>
        <dbReference type="Rhea" id="RHEA-COMP:11604"/>
        <dbReference type="ChEBI" id="CHEBI:15378"/>
        <dbReference type="ChEBI" id="CHEBI:29999"/>
        <dbReference type="ChEBI" id="CHEBI:30616"/>
        <dbReference type="ChEBI" id="CHEBI:83421"/>
        <dbReference type="ChEBI" id="CHEBI:456216"/>
        <dbReference type="EC" id="2.7.11.1"/>
    </reaction>
</comment>
<feature type="compositionally biased region" description="Low complexity" evidence="10">
    <location>
        <begin position="288"/>
        <end position="303"/>
    </location>
</feature>
<evidence type="ECO:0000259" key="11">
    <source>
        <dbReference type="PROSITE" id="PS50011"/>
    </source>
</evidence>
<feature type="compositionally biased region" description="Polar residues" evidence="10">
    <location>
        <begin position="328"/>
        <end position="343"/>
    </location>
</feature>
<dbReference type="InterPro" id="IPR000719">
    <property type="entry name" value="Prot_kinase_dom"/>
</dbReference>
<dbReference type="GO" id="GO:0005524">
    <property type="term" value="F:ATP binding"/>
    <property type="evidence" value="ECO:0007669"/>
    <property type="project" value="UniProtKB-KW"/>
</dbReference>
<protein>
    <recommendedName>
        <fullName evidence="2">non-specific serine/threonine protein kinase</fullName>
        <ecNumber evidence="2">2.7.11.1</ecNumber>
    </recommendedName>
</protein>
<evidence type="ECO:0000256" key="8">
    <source>
        <dbReference type="ARBA" id="ARBA00047899"/>
    </source>
</evidence>
<dbReference type="AlphaFoldDB" id="A0A7S3Z2I9"/>
<dbReference type="EMBL" id="HBIV01029875">
    <property type="protein sequence ID" value="CAE0669692.1"/>
    <property type="molecule type" value="Transcribed_RNA"/>
</dbReference>
<dbReference type="CDD" id="cd08215">
    <property type="entry name" value="STKc_Nek"/>
    <property type="match status" value="1"/>
</dbReference>
<comment type="catalytic activity">
    <reaction evidence="8">
        <text>L-threonyl-[protein] + ATP = O-phospho-L-threonyl-[protein] + ADP + H(+)</text>
        <dbReference type="Rhea" id="RHEA:46608"/>
        <dbReference type="Rhea" id="RHEA-COMP:11060"/>
        <dbReference type="Rhea" id="RHEA-COMP:11605"/>
        <dbReference type="ChEBI" id="CHEBI:15378"/>
        <dbReference type="ChEBI" id="CHEBI:30013"/>
        <dbReference type="ChEBI" id="CHEBI:30616"/>
        <dbReference type="ChEBI" id="CHEBI:61977"/>
        <dbReference type="ChEBI" id="CHEBI:456216"/>
        <dbReference type="EC" id="2.7.11.1"/>
    </reaction>
</comment>
<organism evidence="12">
    <name type="scientific">Lotharella globosa</name>
    <dbReference type="NCBI Taxonomy" id="91324"/>
    <lineage>
        <taxon>Eukaryota</taxon>
        <taxon>Sar</taxon>
        <taxon>Rhizaria</taxon>
        <taxon>Cercozoa</taxon>
        <taxon>Chlorarachniophyceae</taxon>
        <taxon>Lotharella</taxon>
    </lineage>
</organism>
<evidence type="ECO:0000256" key="10">
    <source>
        <dbReference type="SAM" id="MobiDB-lite"/>
    </source>
</evidence>
<gene>
    <name evidence="12" type="ORF">LGLO00237_LOCUS21322</name>
</gene>
<dbReference type="Gene3D" id="3.30.200.20">
    <property type="entry name" value="Phosphorylase Kinase, domain 1"/>
    <property type="match status" value="1"/>
</dbReference>
<feature type="compositionally biased region" description="Polar residues" evidence="10">
    <location>
        <begin position="449"/>
        <end position="498"/>
    </location>
</feature>
<dbReference type="Pfam" id="PF00069">
    <property type="entry name" value="Pkinase"/>
    <property type="match status" value="1"/>
</dbReference>
<dbReference type="SUPFAM" id="SSF56112">
    <property type="entry name" value="Protein kinase-like (PK-like)"/>
    <property type="match status" value="1"/>
</dbReference>
<dbReference type="Gene3D" id="1.10.510.10">
    <property type="entry name" value="Transferase(Phosphotransferase) domain 1"/>
    <property type="match status" value="1"/>
</dbReference>
<evidence type="ECO:0000256" key="4">
    <source>
        <dbReference type="ARBA" id="ARBA00022679"/>
    </source>
</evidence>
<dbReference type="EC" id="2.7.11.1" evidence="2"/>
<evidence type="ECO:0000256" key="5">
    <source>
        <dbReference type="ARBA" id="ARBA00022741"/>
    </source>
</evidence>
<feature type="compositionally biased region" description="Basic and acidic residues" evidence="10">
    <location>
        <begin position="534"/>
        <end position="544"/>
    </location>
</feature>
<evidence type="ECO:0000256" key="7">
    <source>
        <dbReference type="ARBA" id="ARBA00022840"/>
    </source>
</evidence>
<keyword evidence="3" id="KW-0723">Serine/threonine-protein kinase</keyword>
<dbReference type="PANTHER" id="PTHR44899">
    <property type="entry name" value="CAMK FAMILY PROTEIN KINASE"/>
    <property type="match status" value="1"/>
</dbReference>
<feature type="domain" description="Protein kinase" evidence="11">
    <location>
        <begin position="18"/>
        <end position="276"/>
    </location>
</feature>
<keyword evidence="7" id="KW-0067">ATP-binding</keyword>
<keyword evidence="5" id="KW-0547">Nucleotide-binding</keyword>
<feature type="region of interest" description="Disordered" evidence="10">
    <location>
        <begin position="285"/>
        <end position="346"/>
    </location>
</feature>
<feature type="compositionally biased region" description="Polar residues" evidence="10">
    <location>
        <begin position="395"/>
        <end position="419"/>
    </location>
</feature>
<keyword evidence="6" id="KW-0418">Kinase</keyword>
<evidence type="ECO:0000256" key="6">
    <source>
        <dbReference type="ARBA" id="ARBA00022777"/>
    </source>
</evidence>
<reference evidence="12" key="1">
    <citation type="submission" date="2021-01" db="EMBL/GenBank/DDBJ databases">
        <authorList>
            <person name="Corre E."/>
            <person name="Pelletier E."/>
            <person name="Niang G."/>
            <person name="Scheremetjew M."/>
            <person name="Finn R."/>
            <person name="Kale V."/>
            <person name="Holt S."/>
            <person name="Cochrane G."/>
            <person name="Meng A."/>
            <person name="Brown T."/>
            <person name="Cohen L."/>
        </authorList>
    </citation>
    <scope>NUCLEOTIDE SEQUENCE</scope>
    <source>
        <strain evidence="12">CCCM811</strain>
    </source>
</reference>
<feature type="region of interest" description="Disordered" evidence="10">
    <location>
        <begin position="534"/>
        <end position="553"/>
    </location>
</feature>
<comment type="similarity">
    <text evidence="1">Belongs to the protein kinase superfamily. NEK Ser/Thr protein kinase family. NIMA subfamily.</text>
</comment>
<keyword evidence="4" id="KW-0808">Transferase</keyword>
<evidence type="ECO:0000256" key="9">
    <source>
        <dbReference type="ARBA" id="ARBA00048679"/>
    </source>
</evidence>
<dbReference type="FunFam" id="3.30.200.20:FF:000097">
    <property type="entry name" value="Probable serine/threonine-protein kinase nek1"/>
    <property type="match status" value="1"/>
</dbReference>
<dbReference type="InterPro" id="IPR011009">
    <property type="entry name" value="Kinase-like_dom_sf"/>
</dbReference>
<name>A0A7S3Z2I9_9EUKA</name>
<feature type="region of interest" description="Disordered" evidence="10">
    <location>
        <begin position="390"/>
        <end position="520"/>
    </location>
</feature>
<evidence type="ECO:0000313" key="12">
    <source>
        <dbReference type="EMBL" id="CAE0669692.1"/>
    </source>
</evidence>
<dbReference type="InterPro" id="IPR008271">
    <property type="entry name" value="Ser/Thr_kinase_AS"/>
</dbReference>
<dbReference type="InterPro" id="IPR051131">
    <property type="entry name" value="NEK_Ser/Thr_kinase_NIMA"/>
</dbReference>
<dbReference type="PROSITE" id="PS50011">
    <property type="entry name" value="PROTEIN_KINASE_DOM"/>
    <property type="match status" value="1"/>
</dbReference>
<sequence>MSGAANVISKDRARLEAYDTIKKIGRGNFGTVSLVRSKADGKLWVDKTLTLTELSQKDQEGARQEVLMLQALRHPLIVSYKESILVGDSLHIIMEYCSRGDLASKIKQAKEHFPESTVLMIFTQIALAVHFCHQHHIIHRDIKSQNIFITHRRVVKLGDFGIARVLGGTTELATSVVGTPFSMSPEVCESKPYSKPSDVWAMGCVLYEMCMLKHAFDANNLLGLVWKIVQKKPPPIPEKYYSPQLKALIDSMLEKDPRRRPTMRQIIELDIIKPRVEKIINSFRNRQHQQQQQSQANVSASSSPREVQSPSDKKQAILRMTNERRRQASQGHIKTHGNGSVTSVDAAGLSHRQIMILKKKKAQEEKDREYQKMVAKVHQETYQNRLSLRRKQESQFHGQSPITSPKFVNQNQSYPNTPSAGRRRNPNIFASPRAQTAGFPRPQPIRRVSSANAQKASSVRTSHSSQASDPSLNSPQFQKLQYNNFGSREASRVSSPSQCIRPRSLRRTNPHDERPAQASGQYPFEFFSYSIKRNSDQKTTKKPDDGDDEDDFADEGYDIVKEQLDSPASASSSKISRNEIPIVSPKARNKNFQRGIIKEFKDKGLDTKKYDEIYRFIKDRSDSSETVQPEDIREKFGKEYETVATMISKLVVYEGFQTIQQGSQR</sequence>
<evidence type="ECO:0000256" key="3">
    <source>
        <dbReference type="ARBA" id="ARBA00022527"/>
    </source>
</evidence>
<feature type="compositionally biased region" description="Basic and acidic residues" evidence="10">
    <location>
        <begin position="311"/>
        <end position="326"/>
    </location>
</feature>